<proteinExistence type="predicted"/>
<name>A0A1M4TYC9_9FLAO</name>
<evidence type="ECO:0000313" key="1">
    <source>
        <dbReference type="EMBL" id="SHE49327.1"/>
    </source>
</evidence>
<dbReference type="InterPro" id="IPR023393">
    <property type="entry name" value="START-like_dom_sf"/>
</dbReference>
<organism evidence="1 2">
    <name type="scientific">Psychroflexus salarius</name>
    <dbReference type="NCBI Taxonomy" id="1155689"/>
    <lineage>
        <taxon>Bacteria</taxon>
        <taxon>Pseudomonadati</taxon>
        <taxon>Bacteroidota</taxon>
        <taxon>Flavobacteriia</taxon>
        <taxon>Flavobacteriales</taxon>
        <taxon>Flavobacteriaceae</taxon>
        <taxon>Psychroflexus</taxon>
    </lineage>
</organism>
<dbReference type="OrthoDB" id="411301at2"/>
<dbReference type="STRING" id="1155689.SAMN05444278_10281"/>
<dbReference type="RefSeq" id="WP_073192048.1">
    <property type="nucleotide sequence ID" value="NZ_FQTW01000002.1"/>
</dbReference>
<dbReference type="EMBL" id="FQTW01000002">
    <property type="protein sequence ID" value="SHE49327.1"/>
    <property type="molecule type" value="Genomic_DNA"/>
</dbReference>
<dbReference type="AlphaFoldDB" id="A0A1M4TYC9"/>
<gene>
    <name evidence="1" type="ORF">SAMN05444278_10281</name>
</gene>
<keyword evidence="2" id="KW-1185">Reference proteome</keyword>
<evidence type="ECO:0008006" key="3">
    <source>
        <dbReference type="Google" id="ProtNLM"/>
    </source>
</evidence>
<reference evidence="1 2" key="1">
    <citation type="submission" date="2016-11" db="EMBL/GenBank/DDBJ databases">
        <authorList>
            <person name="Jaros S."/>
            <person name="Januszkiewicz K."/>
            <person name="Wedrychowicz H."/>
        </authorList>
    </citation>
    <scope>NUCLEOTIDE SEQUENCE [LARGE SCALE GENOMIC DNA]</scope>
    <source>
        <strain evidence="1 2">DSM 25661</strain>
    </source>
</reference>
<sequence>MKYIEEITINRTLDKVIEVFKDEGQLKHWQRGLLKSRSIHGEAGEVGSVRKLKIDLDLSTITMREEIIHKNLPHEWFAEYRSAGLISIQKNYFSEVEGSTVWRSDSKFKFSGYMKMISKLLPSIFKERSKIVMKDFKDYIENGNSASLK</sequence>
<accession>A0A1M4TYC9</accession>
<protein>
    <recommendedName>
        <fullName evidence="3">Polyketide cyclase / dehydrase and lipid transport</fullName>
    </recommendedName>
</protein>
<dbReference type="Proteomes" id="UP000184462">
    <property type="component" value="Unassembled WGS sequence"/>
</dbReference>
<dbReference type="CDD" id="cd07812">
    <property type="entry name" value="SRPBCC"/>
    <property type="match status" value="1"/>
</dbReference>
<dbReference type="SUPFAM" id="SSF55961">
    <property type="entry name" value="Bet v1-like"/>
    <property type="match status" value="1"/>
</dbReference>
<dbReference type="Gene3D" id="3.30.530.20">
    <property type="match status" value="1"/>
</dbReference>
<evidence type="ECO:0000313" key="2">
    <source>
        <dbReference type="Proteomes" id="UP000184462"/>
    </source>
</evidence>